<evidence type="ECO:0000259" key="6">
    <source>
        <dbReference type="Pfam" id="PF14464"/>
    </source>
</evidence>
<evidence type="ECO:0000256" key="3">
    <source>
        <dbReference type="ARBA" id="ARBA00022801"/>
    </source>
</evidence>
<dbReference type="Pfam" id="PF14464">
    <property type="entry name" value="Prok-JAB"/>
    <property type="match status" value="1"/>
</dbReference>
<keyword evidence="5" id="KW-0482">Metalloprotease</keyword>
<keyword evidence="3" id="KW-0378">Hydrolase</keyword>
<dbReference type="GO" id="GO:0046872">
    <property type="term" value="F:metal ion binding"/>
    <property type="evidence" value="ECO:0007669"/>
    <property type="project" value="UniProtKB-KW"/>
</dbReference>
<dbReference type="InterPro" id="IPR028090">
    <property type="entry name" value="JAB_dom_prok"/>
</dbReference>
<gene>
    <name evidence="7" type="ordered locus">Rumal_3436</name>
</gene>
<accession>E6UJP0</accession>
<dbReference type="eggNOG" id="COG1310">
    <property type="taxonomic scope" value="Bacteria"/>
</dbReference>
<proteinExistence type="predicted"/>
<organism evidence="7 8">
    <name type="scientific">Ruminococcus albus (strain ATCC 27210 / DSM 20455 / JCM 14654 / NCDO 2250 / 7)</name>
    <dbReference type="NCBI Taxonomy" id="697329"/>
    <lineage>
        <taxon>Bacteria</taxon>
        <taxon>Bacillati</taxon>
        <taxon>Bacillota</taxon>
        <taxon>Clostridia</taxon>
        <taxon>Eubacteriales</taxon>
        <taxon>Oscillospiraceae</taxon>
        <taxon>Ruminococcus</taxon>
    </lineage>
</organism>
<dbReference type="Gene3D" id="3.40.140.10">
    <property type="entry name" value="Cytidine Deaminase, domain 2"/>
    <property type="match status" value="1"/>
</dbReference>
<keyword evidence="7" id="KW-0614">Plasmid</keyword>
<evidence type="ECO:0000256" key="5">
    <source>
        <dbReference type="ARBA" id="ARBA00023049"/>
    </source>
</evidence>
<dbReference type="AlphaFoldDB" id="E6UJP0"/>
<keyword evidence="1" id="KW-0645">Protease</keyword>
<dbReference type="GO" id="GO:0008237">
    <property type="term" value="F:metallopeptidase activity"/>
    <property type="evidence" value="ECO:0007669"/>
    <property type="project" value="UniProtKB-KW"/>
</dbReference>
<dbReference type="OrthoDB" id="517279at2"/>
<evidence type="ECO:0000313" key="8">
    <source>
        <dbReference type="Proteomes" id="UP000006919"/>
    </source>
</evidence>
<geneLocation type="plasmid" evidence="7 8">
    <name>pRUMAL01</name>
</geneLocation>
<dbReference type="HOGENOM" id="CLU_123228_1_1_9"/>
<evidence type="ECO:0000313" key="7">
    <source>
        <dbReference type="EMBL" id="ADU23886.1"/>
    </source>
</evidence>
<keyword evidence="2" id="KW-0479">Metal-binding</keyword>
<name>E6UJP0_RUMA7</name>
<dbReference type="EMBL" id="CP002404">
    <property type="protein sequence ID" value="ADU23886.1"/>
    <property type="molecule type" value="Genomic_DNA"/>
</dbReference>
<sequence>MQNEASTIKVKISPEVYKSLKSFQCTNSFSVEYGGIIVGYYDATENTYVVTDITWPQKNDIQAKFRFVRKDPAHQSIMDDLWEKSESVKSYLGEWHSHREKCPSPSWIDKNSWKKKAKEQRNYDISFFIIVGMEEIRCWYTNGKDIIEIKTEVQL</sequence>
<evidence type="ECO:0000256" key="1">
    <source>
        <dbReference type="ARBA" id="ARBA00022670"/>
    </source>
</evidence>
<protein>
    <recommendedName>
        <fullName evidence="6">JAB domain-containing protein</fullName>
    </recommendedName>
</protein>
<dbReference type="GO" id="GO:0006508">
    <property type="term" value="P:proteolysis"/>
    <property type="evidence" value="ECO:0007669"/>
    <property type="project" value="UniProtKB-KW"/>
</dbReference>
<evidence type="ECO:0000256" key="4">
    <source>
        <dbReference type="ARBA" id="ARBA00022833"/>
    </source>
</evidence>
<evidence type="ECO:0000256" key="2">
    <source>
        <dbReference type="ARBA" id="ARBA00022723"/>
    </source>
</evidence>
<dbReference type="KEGG" id="ral:Rumal_3436"/>
<dbReference type="Proteomes" id="UP000006919">
    <property type="component" value="Plasmid pRUMAL01"/>
</dbReference>
<feature type="domain" description="JAB" evidence="6">
    <location>
        <begin position="27"/>
        <end position="140"/>
    </location>
</feature>
<dbReference type="SUPFAM" id="SSF102712">
    <property type="entry name" value="JAB1/MPN domain"/>
    <property type="match status" value="1"/>
</dbReference>
<keyword evidence="4" id="KW-0862">Zinc</keyword>
<dbReference type="RefSeq" id="WP_013483436.1">
    <property type="nucleotide sequence ID" value="NC_014824.1"/>
</dbReference>
<reference evidence="8" key="1">
    <citation type="journal article" date="2011" name="J. Bacteriol.">
        <title>Complete genome of the cellulolytic ruminal bacterium Ruminococcus albus 7.</title>
        <authorList>
            <person name="Suen G."/>
            <person name="Stevenson D.M."/>
            <person name="Bruce D.C."/>
            <person name="Chertkov O."/>
            <person name="Copeland A."/>
            <person name="Cheng J.F."/>
            <person name="Detter C."/>
            <person name="Detter J.C."/>
            <person name="Goodwin L.A."/>
            <person name="Han C.S."/>
            <person name="Hauser L.J."/>
            <person name="Ivanova N.N."/>
            <person name="Kyrpides N.C."/>
            <person name="Land M.L."/>
            <person name="Lapidus A."/>
            <person name="Lucas S."/>
            <person name="Ovchinnikova G."/>
            <person name="Pitluck S."/>
            <person name="Tapia R."/>
            <person name="Woyke T."/>
            <person name="Boyum J."/>
            <person name="Mead D."/>
            <person name="Weimer P.J."/>
        </authorList>
    </citation>
    <scope>NUCLEOTIDE SEQUENCE [LARGE SCALE GENOMIC DNA]</scope>
    <source>
        <strain evidence="8">ATCC 27210 / DSM 20455 / JCM 14654 / NCDO 2250 / 7</strain>
        <plasmid evidence="8">pRUMAL01</plasmid>
    </source>
</reference>